<dbReference type="GO" id="GO:0003700">
    <property type="term" value="F:DNA-binding transcription factor activity"/>
    <property type="evidence" value="ECO:0007669"/>
    <property type="project" value="InterPro"/>
</dbReference>
<sequence length="334" mass="36294">MTPLPTPQQLRYLMALAEYQHFGRAAQACAVTQSTLSAGILALERQLDVQILDRVGGKRVIFTALGRDLVERARDAMHALEAMSEAASAARAPMSGPLRVGVIPTIGPFLLPRLMPALRREYPNLRLYLREDTTDRLVARLRDGRLDLLLLAMPCDCRGMDTMVIGRDSFLVALPQGHRLAEREVIPIEALSMENLLLLEDGHCLREHALAVCGLLMAYEKNASEEASEEQSEAGPVRNVATRSRDMQTGDGLADQFAATSLHTLVQMVAGGLGITLLPQIAVDAGVMAGTSLVLRPLEGDGAWRELGLAWRHNAPRGADYLGMASLLREAAGF</sequence>
<keyword evidence="3" id="KW-0238">DNA-binding</keyword>
<name>A0AAN0VF97_9PROT</name>
<dbReference type="KEGG" id="gbc:GbCGDNIH3_0681"/>
<protein>
    <submittedName>
        <fullName evidence="6">Hydrogen peroxide-inducible genes activator</fullName>
    </submittedName>
</protein>
<dbReference type="InterPro" id="IPR036390">
    <property type="entry name" value="WH_DNA-bd_sf"/>
</dbReference>
<organism evidence="6 7">
    <name type="scientific">Granulibacter bethesdensis</name>
    <dbReference type="NCBI Taxonomy" id="364410"/>
    <lineage>
        <taxon>Bacteria</taxon>
        <taxon>Pseudomonadati</taxon>
        <taxon>Pseudomonadota</taxon>
        <taxon>Alphaproteobacteria</taxon>
        <taxon>Acetobacterales</taxon>
        <taxon>Acetobacteraceae</taxon>
        <taxon>Granulibacter</taxon>
    </lineage>
</organism>
<keyword evidence="2" id="KW-0805">Transcription regulation</keyword>
<dbReference type="InterPro" id="IPR036388">
    <property type="entry name" value="WH-like_DNA-bd_sf"/>
</dbReference>
<comment type="similarity">
    <text evidence="1">Belongs to the LysR transcriptional regulatory family.</text>
</comment>
<dbReference type="PROSITE" id="PS50931">
    <property type="entry name" value="HTH_LYSR"/>
    <property type="match status" value="1"/>
</dbReference>
<proteinExistence type="inferred from homology"/>
<dbReference type="Pfam" id="PF03466">
    <property type="entry name" value="LysR_substrate"/>
    <property type="match status" value="2"/>
</dbReference>
<evidence type="ECO:0000256" key="1">
    <source>
        <dbReference type="ARBA" id="ARBA00009437"/>
    </source>
</evidence>
<dbReference type="PANTHER" id="PTHR30346:SF10">
    <property type="entry name" value="TRANSCRIPTIONAL REGULATOR OF OXIDATIVE STRESS OXYR"/>
    <property type="match status" value="1"/>
</dbReference>
<gene>
    <name evidence="6" type="ORF">GbCGDNIH3_0681</name>
</gene>
<dbReference type="CDD" id="cd08411">
    <property type="entry name" value="PBP2_OxyR"/>
    <property type="match status" value="1"/>
</dbReference>
<dbReference type="Proteomes" id="UP000019438">
    <property type="component" value="Chromosome"/>
</dbReference>
<dbReference type="AlphaFoldDB" id="A0AAN0VF97"/>
<dbReference type="Pfam" id="PF00126">
    <property type="entry name" value="HTH_1"/>
    <property type="match status" value="1"/>
</dbReference>
<dbReference type="PANTHER" id="PTHR30346">
    <property type="entry name" value="TRANSCRIPTIONAL DUAL REGULATOR HCAR-RELATED"/>
    <property type="match status" value="1"/>
</dbReference>
<evidence type="ECO:0000313" key="7">
    <source>
        <dbReference type="Proteomes" id="UP000019438"/>
    </source>
</evidence>
<dbReference type="Gene3D" id="3.40.190.10">
    <property type="entry name" value="Periplasmic binding protein-like II"/>
    <property type="match status" value="2"/>
</dbReference>
<evidence type="ECO:0000313" key="6">
    <source>
        <dbReference type="EMBL" id="AHJ62465.1"/>
    </source>
</evidence>
<dbReference type="InterPro" id="IPR000847">
    <property type="entry name" value="LysR_HTH_N"/>
</dbReference>
<dbReference type="SUPFAM" id="SSF46785">
    <property type="entry name" value="Winged helix' DNA-binding domain"/>
    <property type="match status" value="1"/>
</dbReference>
<evidence type="ECO:0000259" key="5">
    <source>
        <dbReference type="PROSITE" id="PS50931"/>
    </source>
</evidence>
<dbReference type="GO" id="GO:0032993">
    <property type="term" value="C:protein-DNA complex"/>
    <property type="evidence" value="ECO:0007669"/>
    <property type="project" value="TreeGrafter"/>
</dbReference>
<dbReference type="GO" id="GO:0003677">
    <property type="term" value="F:DNA binding"/>
    <property type="evidence" value="ECO:0007669"/>
    <property type="project" value="UniProtKB-KW"/>
</dbReference>
<dbReference type="SUPFAM" id="SSF53850">
    <property type="entry name" value="Periplasmic binding protein-like II"/>
    <property type="match status" value="2"/>
</dbReference>
<keyword evidence="4" id="KW-0804">Transcription</keyword>
<evidence type="ECO:0000256" key="3">
    <source>
        <dbReference type="ARBA" id="ARBA00023125"/>
    </source>
</evidence>
<dbReference type="InterPro" id="IPR005119">
    <property type="entry name" value="LysR_subst-bd"/>
</dbReference>
<accession>A0AAN0VF97</accession>
<dbReference type="EMBL" id="CP003181">
    <property type="protein sequence ID" value="AHJ62465.1"/>
    <property type="molecule type" value="Genomic_DNA"/>
</dbReference>
<evidence type="ECO:0000256" key="2">
    <source>
        <dbReference type="ARBA" id="ARBA00023015"/>
    </source>
</evidence>
<reference evidence="7" key="1">
    <citation type="submission" date="2012-06" db="EMBL/GenBank/DDBJ databases">
        <title>Genome analysis of multiple Granulibacter bethesdensis isolates demonstrates substantial genome diversity.</title>
        <authorList>
            <person name="Greenberg D.E."/>
            <person name="Porcella S.F."/>
            <person name="Zarember K."/>
            <person name="Zelazny A.M."/>
            <person name="Bruno D."/>
            <person name="Martens C."/>
            <person name="Barbian K.D."/>
            <person name="Jaske E."/>
            <person name="Holland S.M."/>
        </authorList>
    </citation>
    <scope>NUCLEOTIDE SEQUENCE [LARGE SCALE GENOMIC DNA]</scope>
    <source>
        <strain evidence="7">CGDNIH3</strain>
    </source>
</reference>
<feature type="domain" description="HTH lysR-type" evidence="5">
    <location>
        <begin position="5"/>
        <end position="63"/>
    </location>
</feature>
<dbReference type="Gene3D" id="1.10.10.10">
    <property type="entry name" value="Winged helix-like DNA-binding domain superfamily/Winged helix DNA-binding domain"/>
    <property type="match status" value="1"/>
</dbReference>
<evidence type="ECO:0000256" key="4">
    <source>
        <dbReference type="ARBA" id="ARBA00023163"/>
    </source>
</evidence>
<dbReference type="RefSeq" id="WP_025286190.1">
    <property type="nucleotide sequence ID" value="NZ_CP003181.2"/>
</dbReference>